<protein>
    <submittedName>
        <fullName evidence="6">ChbG/HpnK family deacetylase</fullName>
    </submittedName>
</protein>
<dbReference type="PANTHER" id="PTHR31609:SF1">
    <property type="entry name" value="CARBOHYDRATE DEACETYLASE"/>
    <property type="match status" value="1"/>
</dbReference>
<evidence type="ECO:0000256" key="2">
    <source>
        <dbReference type="ARBA" id="ARBA00022723"/>
    </source>
</evidence>
<comment type="caution">
    <text evidence="6">The sequence shown here is derived from an EMBL/GenBank/DDBJ whole genome shotgun (WGS) entry which is preliminary data.</text>
</comment>
<dbReference type="Pfam" id="PF04794">
    <property type="entry name" value="YdjC"/>
    <property type="match status" value="1"/>
</dbReference>
<dbReference type="GO" id="GO:0005975">
    <property type="term" value="P:carbohydrate metabolic process"/>
    <property type="evidence" value="ECO:0007669"/>
    <property type="project" value="InterPro"/>
</dbReference>
<dbReference type="Gene3D" id="3.20.20.370">
    <property type="entry name" value="Glycoside hydrolase/deacetylase"/>
    <property type="match status" value="1"/>
</dbReference>
<evidence type="ECO:0000313" key="6">
    <source>
        <dbReference type="EMBL" id="RGR74886.1"/>
    </source>
</evidence>
<dbReference type="AlphaFoldDB" id="A0A412G335"/>
<keyword evidence="7" id="KW-1185">Reference proteome</keyword>
<dbReference type="InterPro" id="IPR006879">
    <property type="entry name" value="YdjC-like"/>
</dbReference>
<dbReference type="GO" id="GO:0016787">
    <property type="term" value="F:hydrolase activity"/>
    <property type="evidence" value="ECO:0007669"/>
    <property type="project" value="UniProtKB-KW"/>
</dbReference>
<dbReference type="PANTHER" id="PTHR31609">
    <property type="entry name" value="YDJC DEACETYLASE FAMILY MEMBER"/>
    <property type="match status" value="1"/>
</dbReference>
<evidence type="ECO:0000256" key="1">
    <source>
        <dbReference type="ARBA" id="ARBA00001946"/>
    </source>
</evidence>
<proteinExistence type="predicted"/>
<dbReference type="Proteomes" id="UP000284178">
    <property type="component" value="Unassembled WGS sequence"/>
</dbReference>
<dbReference type="SUPFAM" id="SSF88713">
    <property type="entry name" value="Glycoside hydrolase/deacetylase"/>
    <property type="match status" value="1"/>
</dbReference>
<dbReference type="EMBL" id="QRUP01000007">
    <property type="protein sequence ID" value="RGR74886.1"/>
    <property type="molecule type" value="Genomic_DNA"/>
</dbReference>
<sequence>MNMKLIVQSDDYGFTPAVTYATHEAIRDGIIRNTGLFANMPAASLAVQLIQDCPDVCLGIDINLVSGFPCADQSQIPALIDHESGEFIRSTVRKADSRWMKEDLYPYNEVKIETQAQIERFISLTHGRKPAYIHGHSIGESSANYRQALHDVGLQYGIPFTRDIWAALGVVRTRNQLKKTMLEQLEYSSEEDILAQLEHLTDQTYVRIGGHCGYVDAQLFAYSTCTLSRIQDYQMYTSPKIKKFINDHQIELVRYNEIYSL</sequence>
<keyword evidence="4" id="KW-0460">Magnesium</keyword>
<reference evidence="6 7" key="1">
    <citation type="submission" date="2018-08" db="EMBL/GenBank/DDBJ databases">
        <title>A genome reference for cultivated species of the human gut microbiota.</title>
        <authorList>
            <person name="Zou Y."/>
            <person name="Xue W."/>
            <person name="Luo G."/>
        </authorList>
    </citation>
    <scope>NUCLEOTIDE SEQUENCE [LARGE SCALE GENOMIC DNA]</scope>
    <source>
        <strain evidence="6 7">AF24-29</strain>
    </source>
</reference>
<keyword evidence="5" id="KW-0119">Carbohydrate metabolism</keyword>
<evidence type="ECO:0000256" key="3">
    <source>
        <dbReference type="ARBA" id="ARBA00022801"/>
    </source>
</evidence>
<evidence type="ECO:0000256" key="4">
    <source>
        <dbReference type="ARBA" id="ARBA00022842"/>
    </source>
</evidence>
<name>A0A412G335_9FIRM</name>
<accession>A0A412G335</accession>
<dbReference type="GO" id="GO:0019213">
    <property type="term" value="F:deacetylase activity"/>
    <property type="evidence" value="ECO:0007669"/>
    <property type="project" value="TreeGrafter"/>
</dbReference>
<organism evidence="6 7">
    <name type="scientific">Holdemania filiformis</name>
    <dbReference type="NCBI Taxonomy" id="61171"/>
    <lineage>
        <taxon>Bacteria</taxon>
        <taxon>Bacillati</taxon>
        <taxon>Bacillota</taxon>
        <taxon>Erysipelotrichia</taxon>
        <taxon>Erysipelotrichales</taxon>
        <taxon>Erysipelotrichaceae</taxon>
        <taxon>Holdemania</taxon>
    </lineage>
</organism>
<evidence type="ECO:0000313" key="7">
    <source>
        <dbReference type="Proteomes" id="UP000284178"/>
    </source>
</evidence>
<dbReference type="InterPro" id="IPR011330">
    <property type="entry name" value="Glyco_hydro/deAcase_b/a-brl"/>
</dbReference>
<evidence type="ECO:0000256" key="5">
    <source>
        <dbReference type="ARBA" id="ARBA00023277"/>
    </source>
</evidence>
<keyword evidence="2" id="KW-0479">Metal-binding</keyword>
<keyword evidence="3" id="KW-0378">Hydrolase</keyword>
<comment type="cofactor">
    <cofactor evidence="1">
        <name>Mg(2+)</name>
        <dbReference type="ChEBI" id="CHEBI:18420"/>
    </cofactor>
</comment>
<dbReference type="GO" id="GO:0046872">
    <property type="term" value="F:metal ion binding"/>
    <property type="evidence" value="ECO:0007669"/>
    <property type="project" value="UniProtKB-KW"/>
</dbReference>
<gene>
    <name evidence="6" type="ORF">DWY25_07305</name>
</gene>